<keyword evidence="4 9" id="KW-1003">Cell membrane</keyword>
<comment type="similarity">
    <text evidence="2 9">Belongs to the ABC-2 integral membrane protein family.</text>
</comment>
<dbReference type="InterPro" id="IPR047817">
    <property type="entry name" value="ABC2_TM_bact-type"/>
</dbReference>
<accession>A0A6S6ZDP6</accession>
<organism evidence="11 12">
    <name type="scientific">Achromobacter kerstersii</name>
    <dbReference type="NCBI Taxonomy" id="1353890"/>
    <lineage>
        <taxon>Bacteria</taxon>
        <taxon>Pseudomonadati</taxon>
        <taxon>Pseudomonadota</taxon>
        <taxon>Betaproteobacteria</taxon>
        <taxon>Burkholderiales</taxon>
        <taxon>Alcaligenaceae</taxon>
        <taxon>Achromobacter</taxon>
    </lineage>
</organism>
<feature type="domain" description="ABC transmembrane type-2" evidence="10">
    <location>
        <begin position="31"/>
        <end position="254"/>
    </location>
</feature>
<feature type="transmembrane region" description="Helical" evidence="9">
    <location>
        <begin position="179"/>
        <end position="197"/>
    </location>
</feature>
<evidence type="ECO:0000313" key="12">
    <source>
        <dbReference type="Proteomes" id="UP000494269"/>
    </source>
</evidence>
<evidence type="ECO:0000256" key="9">
    <source>
        <dbReference type="RuleBase" id="RU361157"/>
    </source>
</evidence>
<comment type="subcellular location">
    <subcellularLocation>
        <location evidence="1 9">Cell inner membrane</location>
        <topology evidence="1 9">Multi-pass membrane protein</topology>
    </subcellularLocation>
</comment>
<dbReference type="InterPro" id="IPR013525">
    <property type="entry name" value="ABC2_TM"/>
</dbReference>
<keyword evidence="8 9" id="KW-0472">Membrane</keyword>
<dbReference type="Pfam" id="PF01061">
    <property type="entry name" value="ABC2_membrane"/>
    <property type="match status" value="1"/>
</dbReference>
<proteinExistence type="inferred from homology"/>
<feature type="transmembrane region" description="Helical" evidence="9">
    <location>
        <begin position="60"/>
        <end position="78"/>
    </location>
</feature>
<evidence type="ECO:0000259" key="10">
    <source>
        <dbReference type="PROSITE" id="PS51012"/>
    </source>
</evidence>
<evidence type="ECO:0000256" key="4">
    <source>
        <dbReference type="ARBA" id="ARBA00022475"/>
    </source>
</evidence>
<gene>
    <name evidence="11" type="primary">kpsM</name>
    <name evidence="11" type="ORF">LMG3441_00984</name>
</gene>
<protein>
    <recommendedName>
        <fullName evidence="9">Transport permease protein</fullName>
    </recommendedName>
</protein>
<dbReference type="GO" id="GO:0043190">
    <property type="term" value="C:ATP-binding cassette (ABC) transporter complex"/>
    <property type="evidence" value="ECO:0007669"/>
    <property type="project" value="InterPro"/>
</dbReference>
<evidence type="ECO:0000256" key="5">
    <source>
        <dbReference type="ARBA" id="ARBA00022519"/>
    </source>
</evidence>
<evidence type="ECO:0000256" key="1">
    <source>
        <dbReference type="ARBA" id="ARBA00004429"/>
    </source>
</evidence>
<dbReference type="EMBL" id="CADIJQ010000001">
    <property type="protein sequence ID" value="CAB3669302.1"/>
    <property type="molecule type" value="Genomic_DNA"/>
</dbReference>
<evidence type="ECO:0000256" key="8">
    <source>
        <dbReference type="ARBA" id="ARBA00023136"/>
    </source>
</evidence>
<reference evidence="11 12" key="1">
    <citation type="submission" date="2020-04" db="EMBL/GenBank/DDBJ databases">
        <authorList>
            <person name="De Canck E."/>
        </authorList>
    </citation>
    <scope>NUCLEOTIDE SEQUENCE [LARGE SCALE GENOMIC DNA]</scope>
    <source>
        <strain evidence="11 12">LMG 3441</strain>
    </source>
</reference>
<keyword evidence="6 9" id="KW-0812">Transmembrane</keyword>
<evidence type="ECO:0000256" key="3">
    <source>
        <dbReference type="ARBA" id="ARBA00022448"/>
    </source>
</evidence>
<evidence type="ECO:0000256" key="2">
    <source>
        <dbReference type="ARBA" id="ARBA00007783"/>
    </source>
</evidence>
<feature type="transmembrane region" description="Helical" evidence="9">
    <location>
        <begin position="107"/>
        <end position="133"/>
    </location>
</feature>
<keyword evidence="5" id="KW-0997">Cell inner membrane</keyword>
<feature type="transmembrane region" description="Helical" evidence="9">
    <location>
        <begin position="145"/>
        <end position="167"/>
    </location>
</feature>
<keyword evidence="7 9" id="KW-1133">Transmembrane helix</keyword>
<sequence length="261" mass="29618">MKKRNSLTIIKAVLFALVVREVRGRFGADRLGAFWFIFEPLAHIVALTAIFSLMRGQFQYGPPFPMFLITGLIPYLLFRNIIMKGMESISANKALFAYRQIKPIDTILARTIVECALMACVYVAIIFALGFWGGYDVAIHDPLKWIMVMSLGIAFSIGLALVFCVIGEAMPELKGFIRLLFMPLYFVSGVVLPIWFVPPHFREWMWWNPFLHLIDGIREATFLQYPKVNGISIGYAAAVSLVTLFVGVVLYRVRREQLVAI</sequence>
<keyword evidence="12" id="KW-1185">Reference proteome</keyword>
<feature type="transmembrane region" description="Helical" evidence="9">
    <location>
        <begin position="233"/>
        <end position="253"/>
    </location>
</feature>
<dbReference type="GO" id="GO:0015920">
    <property type="term" value="P:lipopolysaccharide transport"/>
    <property type="evidence" value="ECO:0007669"/>
    <property type="project" value="TreeGrafter"/>
</dbReference>
<name>A0A6S6ZDP6_9BURK</name>
<dbReference type="RefSeq" id="WP_175169000.1">
    <property type="nucleotide sequence ID" value="NZ_CADIJQ010000001.1"/>
</dbReference>
<dbReference type="InterPro" id="IPR000412">
    <property type="entry name" value="ABC_2_transport"/>
</dbReference>
<dbReference type="GO" id="GO:0140359">
    <property type="term" value="F:ABC-type transporter activity"/>
    <property type="evidence" value="ECO:0007669"/>
    <property type="project" value="InterPro"/>
</dbReference>
<dbReference type="PANTHER" id="PTHR30413">
    <property type="entry name" value="INNER MEMBRANE TRANSPORT PERMEASE"/>
    <property type="match status" value="1"/>
</dbReference>
<dbReference type="PIRSF" id="PIRSF006648">
    <property type="entry name" value="DrrB"/>
    <property type="match status" value="1"/>
</dbReference>
<dbReference type="PROSITE" id="PS51012">
    <property type="entry name" value="ABC_TM2"/>
    <property type="match status" value="1"/>
</dbReference>
<dbReference type="PANTHER" id="PTHR30413:SF8">
    <property type="entry name" value="TRANSPORT PERMEASE PROTEIN"/>
    <property type="match status" value="1"/>
</dbReference>
<evidence type="ECO:0000256" key="6">
    <source>
        <dbReference type="ARBA" id="ARBA00022692"/>
    </source>
</evidence>
<keyword evidence="3 9" id="KW-0813">Transport</keyword>
<dbReference type="AlphaFoldDB" id="A0A6S6ZDP6"/>
<dbReference type="PRINTS" id="PR00164">
    <property type="entry name" value="ABC2TRNSPORT"/>
</dbReference>
<evidence type="ECO:0000313" key="11">
    <source>
        <dbReference type="EMBL" id="CAB3669302.1"/>
    </source>
</evidence>
<dbReference type="Proteomes" id="UP000494269">
    <property type="component" value="Unassembled WGS sequence"/>
</dbReference>
<feature type="transmembrane region" description="Helical" evidence="9">
    <location>
        <begin position="33"/>
        <end position="54"/>
    </location>
</feature>
<evidence type="ECO:0000256" key="7">
    <source>
        <dbReference type="ARBA" id="ARBA00022989"/>
    </source>
</evidence>